<dbReference type="InterPro" id="IPR036388">
    <property type="entry name" value="WH-like_DNA-bd_sf"/>
</dbReference>
<dbReference type="Gene3D" id="3.40.50.10490">
    <property type="entry name" value="Glucose-6-phosphate isomerase like protein, domain 1"/>
    <property type="match status" value="1"/>
</dbReference>
<dbReference type="InterPro" id="IPR046348">
    <property type="entry name" value="SIS_dom_sf"/>
</dbReference>
<dbReference type="GO" id="GO:0097367">
    <property type="term" value="F:carbohydrate derivative binding"/>
    <property type="evidence" value="ECO:0007669"/>
    <property type="project" value="InterPro"/>
</dbReference>
<dbReference type="Pfam" id="PF01380">
    <property type="entry name" value="SIS"/>
    <property type="match status" value="1"/>
</dbReference>
<dbReference type="PROSITE" id="PS51071">
    <property type="entry name" value="HTH_RPIR"/>
    <property type="match status" value="1"/>
</dbReference>
<dbReference type="InterPro" id="IPR001347">
    <property type="entry name" value="SIS_dom"/>
</dbReference>
<dbReference type="Proteomes" id="UP000306912">
    <property type="component" value="Unassembled WGS sequence"/>
</dbReference>
<dbReference type="InParanoid" id="A0A5R8QDI0"/>
<feature type="domain" description="HTH rpiR-type" evidence="4">
    <location>
        <begin position="1"/>
        <end position="79"/>
    </location>
</feature>
<evidence type="ECO:0000313" key="5">
    <source>
        <dbReference type="EMBL" id="TLG73817.1"/>
    </source>
</evidence>
<dbReference type="InterPro" id="IPR035472">
    <property type="entry name" value="RpiR-like_SIS"/>
</dbReference>
<dbReference type="InterPro" id="IPR009057">
    <property type="entry name" value="Homeodomain-like_sf"/>
</dbReference>
<dbReference type="EMBL" id="VBWP01000005">
    <property type="protein sequence ID" value="TLG73817.1"/>
    <property type="molecule type" value="Genomic_DNA"/>
</dbReference>
<dbReference type="CDD" id="cd00093">
    <property type="entry name" value="HTH_XRE"/>
    <property type="match status" value="1"/>
</dbReference>
<dbReference type="InterPro" id="IPR047640">
    <property type="entry name" value="RpiR-like"/>
</dbReference>
<dbReference type="AlphaFoldDB" id="A0A5R8QDI0"/>
<keyword evidence="2" id="KW-0238">DNA-binding</keyword>
<gene>
    <name evidence="5" type="ORF">FEZ08_06700</name>
</gene>
<dbReference type="OrthoDB" id="3684496at2"/>
<evidence type="ECO:0000256" key="1">
    <source>
        <dbReference type="ARBA" id="ARBA00023015"/>
    </source>
</evidence>
<dbReference type="GO" id="GO:0003677">
    <property type="term" value="F:DNA binding"/>
    <property type="evidence" value="ECO:0007669"/>
    <property type="project" value="UniProtKB-KW"/>
</dbReference>
<dbReference type="InterPro" id="IPR001387">
    <property type="entry name" value="Cro/C1-type_HTH"/>
</dbReference>
<sequence>MNAISRLTSFINNAKEQDIYYTVAYTILENQLAIGKISINDLAERCHVSPSTISRFCRMFGYDNFHQFKKNFEASLNVEQVIFDISPKEIMQMMDDPKKDLTEYNLRVAKIMQHTVDNLDFDEIDIILKKIHDAQKVAFFGIMFPQYAASLMQMNLMYLNKITMAYNDTQEQLKCAENLDEDSVAVVFTNEGNISLISPAMTRAIYKSGATLVVITQNPDTKLSLKADHIITVGEAKGYDVGRFIMVQIVEILSKRYYCLFYNPYEEK</sequence>
<evidence type="ECO:0000313" key="6">
    <source>
        <dbReference type="Proteomes" id="UP000306912"/>
    </source>
</evidence>
<dbReference type="CDD" id="cd05013">
    <property type="entry name" value="SIS_RpiR"/>
    <property type="match status" value="1"/>
</dbReference>
<dbReference type="PANTHER" id="PTHR30514">
    <property type="entry name" value="GLUCOKINASE"/>
    <property type="match status" value="1"/>
</dbReference>
<evidence type="ECO:0000256" key="3">
    <source>
        <dbReference type="ARBA" id="ARBA00023163"/>
    </source>
</evidence>
<evidence type="ECO:0000256" key="2">
    <source>
        <dbReference type="ARBA" id="ARBA00023125"/>
    </source>
</evidence>
<dbReference type="SUPFAM" id="SSF46689">
    <property type="entry name" value="Homeodomain-like"/>
    <property type="match status" value="1"/>
</dbReference>
<dbReference type="PANTHER" id="PTHR30514:SF1">
    <property type="entry name" value="HTH-TYPE TRANSCRIPTIONAL REGULATOR HEXR-RELATED"/>
    <property type="match status" value="1"/>
</dbReference>
<organism evidence="5 6">
    <name type="scientific">Culicoidibacter larvae</name>
    <dbReference type="NCBI Taxonomy" id="2579976"/>
    <lineage>
        <taxon>Bacteria</taxon>
        <taxon>Bacillati</taxon>
        <taxon>Bacillota</taxon>
        <taxon>Culicoidibacteria</taxon>
        <taxon>Culicoidibacterales</taxon>
        <taxon>Culicoidibacteraceae</taxon>
        <taxon>Culicoidibacter</taxon>
    </lineage>
</organism>
<dbReference type="Pfam" id="PF01418">
    <property type="entry name" value="HTH_6"/>
    <property type="match status" value="1"/>
</dbReference>
<reference evidence="5 6" key="1">
    <citation type="submission" date="2019-05" db="EMBL/GenBank/DDBJ databases">
        <title>Culicoidintestinum kansasii gen. nov., sp. nov. from the gastrointestinal tract of the biting midge, Culicoides sonorensis.</title>
        <authorList>
            <person name="Neupane S."/>
            <person name="Ghosh A."/>
            <person name="Gunther S."/>
            <person name="Martin K."/>
            <person name="Zurek L."/>
        </authorList>
    </citation>
    <scope>NUCLEOTIDE SEQUENCE [LARGE SCALE GENOMIC DNA]</scope>
    <source>
        <strain evidence="5 6">CS-1</strain>
    </source>
</reference>
<dbReference type="SUPFAM" id="SSF53697">
    <property type="entry name" value="SIS domain"/>
    <property type="match status" value="1"/>
</dbReference>
<accession>A0A5R8QDI0</accession>
<dbReference type="GO" id="GO:0003700">
    <property type="term" value="F:DNA-binding transcription factor activity"/>
    <property type="evidence" value="ECO:0007669"/>
    <property type="project" value="InterPro"/>
</dbReference>
<keyword evidence="6" id="KW-1185">Reference proteome</keyword>
<proteinExistence type="predicted"/>
<comment type="caution">
    <text evidence="5">The sequence shown here is derived from an EMBL/GenBank/DDBJ whole genome shotgun (WGS) entry which is preliminary data.</text>
</comment>
<dbReference type="InterPro" id="IPR000281">
    <property type="entry name" value="HTH_RpiR"/>
</dbReference>
<keyword evidence="3" id="KW-0804">Transcription</keyword>
<keyword evidence="1" id="KW-0805">Transcription regulation</keyword>
<name>A0A5R8QDI0_9FIRM</name>
<dbReference type="Gene3D" id="1.10.10.10">
    <property type="entry name" value="Winged helix-like DNA-binding domain superfamily/Winged helix DNA-binding domain"/>
    <property type="match status" value="1"/>
</dbReference>
<dbReference type="GO" id="GO:1901135">
    <property type="term" value="P:carbohydrate derivative metabolic process"/>
    <property type="evidence" value="ECO:0007669"/>
    <property type="project" value="InterPro"/>
</dbReference>
<protein>
    <submittedName>
        <fullName evidence="5">MurR/RpiR family transcriptional regulator</fullName>
    </submittedName>
</protein>
<evidence type="ECO:0000259" key="4">
    <source>
        <dbReference type="PROSITE" id="PS51071"/>
    </source>
</evidence>
<dbReference type="RefSeq" id="WP_138190954.1">
    <property type="nucleotide sequence ID" value="NZ_VBWP01000005.1"/>
</dbReference>